<evidence type="ECO:0000256" key="1">
    <source>
        <dbReference type="ARBA" id="ARBA00010751"/>
    </source>
</evidence>
<dbReference type="PANTHER" id="PTHR34068">
    <property type="entry name" value="UPF0145 PROTEIN YBJQ"/>
    <property type="match status" value="1"/>
</dbReference>
<dbReference type="InterPro" id="IPR002765">
    <property type="entry name" value="UPF0145_YbjQ-like"/>
</dbReference>
<comment type="caution">
    <text evidence="2">The sequence shown here is derived from an EMBL/GenBank/DDBJ whole genome shotgun (WGS) entry which is preliminary data.</text>
</comment>
<protein>
    <submittedName>
        <fullName evidence="2">Heavy metal-binding domain-containing protein</fullName>
    </submittedName>
</protein>
<dbReference type="Proteomes" id="UP001597182">
    <property type="component" value="Unassembled WGS sequence"/>
</dbReference>
<dbReference type="InterPro" id="IPR035439">
    <property type="entry name" value="UPF0145_dom_sf"/>
</dbReference>
<dbReference type="RefSeq" id="WP_346090399.1">
    <property type="nucleotide sequence ID" value="NZ_BAABKS010000010.1"/>
</dbReference>
<evidence type="ECO:0000313" key="2">
    <source>
        <dbReference type="EMBL" id="MFD1237818.1"/>
    </source>
</evidence>
<dbReference type="EMBL" id="JBHTMB010000310">
    <property type="protein sequence ID" value="MFD1237818.1"/>
    <property type="molecule type" value="Genomic_DNA"/>
</dbReference>
<dbReference type="Pfam" id="PF01906">
    <property type="entry name" value="YbjQ_1"/>
    <property type="match status" value="1"/>
</dbReference>
<keyword evidence="3" id="KW-1185">Reference proteome</keyword>
<organism evidence="2 3">
    <name type="scientific">Pseudonocardia benzenivorans</name>
    <dbReference type="NCBI Taxonomy" id="228005"/>
    <lineage>
        <taxon>Bacteria</taxon>
        <taxon>Bacillati</taxon>
        <taxon>Actinomycetota</taxon>
        <taxon>Actinomycetes</taxon>
        <taxon>Pseudonocardiales</taxon>
        <taxon>Pseudonocardiaceae</taxon>
        <taxon>Pseudonocardia</taxon>
    </lineage>
</organism>
<dbReference type="PANTHER" id="PTHR34068:SF2">
    <property type="entry name" value="UPF0145 PROTEIN SCO3412"/>
    <property type="match status" value="1"/>
</dbReference>
<dbReference type="Gene3D" id="3.30.110.70">
    <property type="entry name" value="Hypothetical protein apc22750. Chain B"/>
    <property type="match status" value="1"/>
</dbReference>
<accession>A0ABW3VTJ3</accession>
<comment type="similarity">
    <text evidence="1">Belongs to the UPF0145 family.</text>
</comment>
<gene>
    <name evidence="2" type="ORF">ACFQ34_31425</name>
</gene>
<reference evidence="3" key="1">
    <citation type="journal article" date="2019" name="Int. J. Syst. Evol. Microbiol.">
        <title>The Global Catalogue of Microorganisms (GCM) 10K type strain sequencing project: providing services to taxonomists for standard genome sequencing and annotation.</title>
        <authorList>
            <consortium name="The Broad Institute Genomics Platform"/>
            <consortium name="The Broad Institute Genome Sequencing Center for Infectious Disease"/>
            <person name="Wu L."/>
            <person name="Ma J."/>
        </authorList>
    </citation>
    <scope>NUCLEOTIDE SEQUENCE [LARGE SCALE GENOMIC DNA]</scope>
    <source>
        <strain evidence="3">CCUG 49018</strain>
    </source>
</reference>
<sequence length="286" mass="30015">MAEWDGQGLPPVAAERVRRAAAGGAWTSLLTAPAAAALEVAGFDPVGEVMGSMVQRMGWQGYRGCGGYGWGGVPTTITSSDGNRFSGFAPYVQALYTGHGTAIGRLVAEAAAIGADGVVGVRLAQEPMFGNAHEFTAIGTAVRARSRTRPGRIFTTVLPAPDVTALLQAGWVPVQIVYGISVALRHDDWATRSQASWGAGNVEVSGYTDLIGTTRADARRLLRDAVRRTGADGAVLDDMTLSVWSVEPAENHRDHVAEATVFGTALGRFHAGAAAPTRTLTYLPLR</sequence>
<proteinExistence type="inferred from homology"/>
<dbReference type="SUPFAM" id="SSF117782">
    <property type="entry name" value="YbjQ-like"/>
    <property type="match status" value="1"/>
</dbReference>
<name>A0ABW3VTJ3_9PSEU</name>
<evidence type="ECO:0000313" key="3">
    <source>
        <dbReference type="Proteomes" id="UP001597182"/>
    </source>
</evidence>